<comment type="caution">
    <text evidence="1">The sequence shown here is derived from an EMBL/GenBank/DDBJ whole genome shotgun (WGS) entry which is preliminary data.</text>
</comment>
<sequence>MIKKITDAHYDALMNWAFEPPPLGVPGNQAAAVRIGPPGSFPQVFIGDDLVDVVGMLSSDWLSTTGGWCRFSGDRHAGLLIANACIPMQSLMTADHEPFVAAIKPPQARR</sequence>
<dbReference type="RefSeq" id="WP_128210601.1">
    <property type="nucleotide sequence ID" value="NZ_JBHRSO010000056.1"/>
</dbReference>
<dbReference type="AlphaFoldDB" id="A0A443J680"/>
<proteinExistence type="predicted"/>
<reference evidence="1 2" key="1">
    <citation type="submission" date="2019-01" db="EMBL/GenBank/DDBJ databases">
        <title>Sinorhodobacter populi sp. nov. isolated from the symptomatic bark tissue of Populus euramericana canker.</title>
        <authorList>
            <person name="Xu G."/>
        </authorList>
    </citation>
    <scope>NUCLEOTIDE SEQUENCE [LARGE SCALE GENOMIC DNA]</scope>
    <source>
        <strain evidence="1 2">SK2B-1</strain>
    </source>
</reference>
<organism evidence="1 2">
    <name type="scientific">Paenirhodobacter populi</name>
    <dbReference type="NCBI Taxonomy" id="2306993"/>
    <lineage>
        <taxon>Bacteria</taxon>
        <taxon>Pseudomonadati</taxon>
        <taxon>Pseudomonadota</taxon>
        <taxon>Alphaproteobacteria</taxon>
        <taxon>Rhodobacterales</taxon>
        <taxon>Rhodobacter group</taxon>
        <taxon>Paenirhodobacter</taxon>
    </lineage>
</organism>
<gene>
    <name evidence="1" type="ORF">D2T30_22450</name>
</gene>
<evidence type="ECO:0000313" key="1">
    <source>
        <dbReference type="EMBL" id="RWR16074.1"/>
    </source>
</evidence>
<evidence type="ECO:0000313" key="2">
    <source>
        <dbReference type="Proteomes" id="UP000284476"/>
    </source>
</evidence>
<accession>A0A443J680</accession>
<dbReference type="Proteomes" id="UP000284476">
    <property type="component" value="Unassembled WGS sequence"/>
</dbReference>
<name>A0A443J680_9RHOB</name>
<protein>
    <submittedName>
        <fullName evidence="1">Uncharacterized protein</fullName>
    </submittedName>
</protein>
<dbReference type="EMBL" id="SAUZ01000054">
    <property type="protein sequence ID" value="RWR16074.1"/>
    <property type="molecule type" value="Genomic_DNA"/>
</dbReference>